<accession>A0A2T4HSE8</accession>
<dbReference type="EMBL" id="PHHF01000061">
    <property type="protein sequence ID" value="PTD18735.1"/>
    <property type="molecule type" value="Genomic_DNA"/>
</dbReference>
<proteinExistence type="predicted"/>
<sequence length="70" mass="7566">MQIRLYASGAGSVDLLRRQFRLPNGLIANGVAEIRPLAIKEVFIALRVAKLSDVARLKPCGNFLSGEASI</sequence>
<organism evidence="1 2">
    <name type="scientific">Edaphosphingomonas fennica</name>
    <dbReference type="NCBI Taxonomy" id="114404"/>
    <lineage>
        <taxon>Bacteria</taxon>
        <taxon>Pseudomonadati</taxon>
        <taxon>Pseudomonadota</taxon>
        <taxon>Alphaproteobacteria</taxon>
        <taxon>Sphingomonadales</taxon>
        <taxon>Rhizorhabdaceae</taxon>
        <taxon>Edaphosphingomonas</taxon>
    </lineage>
</organism>
<dbReference type="AlphaFoldDB" id="A0A2T4HSE8"/>
<protein>
    <submittedName>
        <fullName evidence="1">Uncharacterized protein</fullName>
    </submittedName>
</protein>
<evidence type="ECO:0000313" key="1">
    <source>
        <dbReference type="EMBL" id="PTD18735.1"/>
    </source>
</evidence>
<name>A0A2T4HSE8_9SPHN</name>
<dbReference type="Proteomes" id="UP000241206">
    <property type="component" value="Unassembled WGS sequence"/>
</dbReference>
<comment type="caution">
    <text evidence="1">The sequence shown here is derived from an EMBL/GenBank/DDBJ whole genome shotgun (WGS) entry which is preliminary data.</text>
</comment>
<reference evidence="1 2" key="1">
    <citation type="submission" date="2017-11" db="EMBL/GenBank/DDBJ databases">
        <title>Sphingomonas oleivorans sp. nov., isolated from oil-contaminated soil.</title>
        <authorList>
            <person name="Wang L."/>
            <person name="Chen L."/>
        </authorList>
    </citation>
    <scope>NUCLEOTIDE SEQUENCE [LARGE SCALE GENOMIC DNA]</scope>
    <source>
        <strain evidence="1 2">K101</strain>
    </source>
</reference>
<gene>
    <name evidence="1" type="ORF">CV103_14515</name>
</gene>
<evidence type="ECO:0000313" key="2">
    <source>
        <dbReference type="Proteomes" id="UP000241206"/>
    </source>
</evidence>
<dbReference type="RefSeq" id="WP_020818524.1">
    <property type="nucleotide sequence ID" value="NZ_PHHF01000061.1"/>
</dbReference>
<keyword evidence="2" id="KW-1185">Reference proteome</keyword>